<dbReference type="PANTHER" id="PTHR30383:SF29">
    <property type="entry name" value="SGNH HYDROLASE-TYPE ESTERASE DOMAIN-CONTAINING PROTEIN"/>
    <property type="match status" value="1"/>
</dbReference>
<organism evidence="2 3">
    <name type="scientific">Flavobacterium ichthyis</name>
    <dbReference type="NCBI Taxonomy" id="2698827"/>
    <lineage>
        <taxon>Bacteria</taxon>
        <taxon>Pseudomonadati</taxon>
        <taxon>Bacteroidota</taxon>
        <taxon>Flavobacteriia</taxon>
        <taxon>Flavobacteriales</taxon>
        <taxon>Flavobacteriaceae</taxon>
        <taxon>Flavobacterium</taxon>
    </lineage>
</organism>
<feature type="domain" description="LysM" evidence="1">
    <location>
        <begin position="201"/>
        <end position="244"/>
    </location>
</feature>
<dbReference type="Gene3D" id="3.40.50.1110">
    <property type="entry name" value="SGNH hydrolase"/>
    <property type="match status" value="2"/>
</dbReference>
<dbReference type="InterPro" id="IPR036779">
    <property type="entry name" value="LysM_dom_sf"/>
</dbReference>
<comment type="caution">
    <text evidence="2">The sequence shown here is derived from an EMBL/GenBank/DDBJ whole genome shotgun (WGS) entry which is preliminary data.</text>
</comment>
<dbReference type="Pfam" id="PF01476">
    <property type="entry name" value="LysM"/>
    <property type="match status" value="1"/>
</dbReference>
<dbReference type="InterPro" id="IPR051532">
    <property type="entry name" value="Ester_Hydrolysis_Enzymes"/>
</dbReference>
<dbReference type="InterPro" id="IPR013830">
    <property type="entry name" value="SGNH_hydro"/>
</dbReference>
<dbReference type="PANTHER" id="PTHR30383">
    <property type="entry name" value="THIOESTERASE 1/PROTEASE 1/LYSOPHOSPHOLIPASE L1"/>
    <property type="match status" value="1"/>
</dbReference>
<dbReference type="SUPFAM" id="SSF52266">
    <property type="entry name" value="SGNH hydrolase"/>
    <property type="match status" value="1"/>
</dbReference>
<dbReference type="EMBL" id="JAABLM010000004">
    <property type="protein sequence ID" value="NBL64485.1"/>
    <property type="molecule type" value="Genomic_DNA"/>
</dbReference>
<proteinExistence type="predicted"/>
<accession>A0ABW9ZBL2</accession>
<dbReference type="CDD" id="cd00118">
    <property type="entry name" value="LysM"/>
    <property type="match status" value="1"/>
</dbReference>
<dbReference type="InterPro" id="IPR036514">
    <property type="entry name" value="SGNH_hydro_sf"/>
</dbReference>
<dbReference type="SMART" id="SM00257">
    <property type="entry name" value="LysM"/>
    <property type="match status" value="1"/>
</dbReference>
<dbReference type="PROSITE" id="PS51782">
    <property type="entry name" value="LYSM"/>
    <property type="match status" value="1"/>
</dbReference>
<keyword evidence="3" id="KW-1185">Reference proteome</keyword>
<dbReference type="SUPFAM" id="SSF54106">
    <property type="entry name" value="LysM domain"/>
    <property type="match status" value="1"/>
</dbReference>
<evidence type="ECO:0000313" key="3">
    <source>
        <dbReference type="Proteomes" id="UP000798602"/>
    </source>
</evidence>
<evidence type="ECO:0000259" key="1">
    <source>
        <dbReference type="PROSITE" id="PS51782"/>
    </source>
</evidence>
<dbReference type="InterPro" id="IPR018392">
    <property type="entry name" value="LysM"/>
</dbReference>
<dbReference type="Pfam" id="PF13472">
    <property type="entry name" value="Lipase_GDSL_2"/>
    <property type="match status" value="1"/>
</dbReference>
<evidence type="ECO:0000313" key="2">
    <source>
        <dbReference type="EMBL" id="NBL64485.1"/>
    </source>
</evidence>
<protein>
    <submittedName>
        <fullName evidence="2">LysM peptidoglycan-binding domain-containing protein</fullName>
    </submittedName>
</protein>
<dbReference type="Gene3D" id="3.10.350.10">
    <property type="entry name" value="LysM domain"/>
    <property type="match status" value="1"/>
</dbReference>
<reference evidence="3" key="1">
    <citation type="submission" date="2020-01" db="EMBL/GenBank/DDBJ databases">
        <title>Sphingomonas sp. strain CSW-10.</title>
        <authorList>
            <person name="Chen W.-M."/>
        </authorList>
    </citation>
    <scope>NUCLEOTIDE SEQUENCE [LARGE SCALE GENOMIC DNA]</scope>
    <source>
        <strain evidence="3">NST-5</strain>
    </source>
</reference>
<sequence>MNKLKFLMLWCCVLSALNCKGQEDETQQDSTAIDTTEVEVLPENKLQNAQVLQPFFDKIVQLQKQKKGKINIVHIGDSHIQADLMSNVIRKRLQETFGNGGRGFIFPHNLANTNGSSNERFKSNRNWQSYRNIYPDKGNPVGLSGIALWTTAKDFAVELNIKDSSYEFNTIKVFTPQNKKQFDFALSEKTIVLESKVPKKITHKIKRGEAISIIADKYNVSVAELKRANNLRSNNIQAGKTLKIPTSEMQPKSVTRSEFIPLEINNDNISHFYVSEKSLDKIYLIPDAESTDFELNGLFLENNNPGIIYSSIGVNGAKFSDYNKYPLFFEQLAGLQPDLVILSLGTNESFDKMAASDYMVQLDIFLKMIREKNNVPVLISTPPNSLFKRKFPNTFAADYAESILVKAEEKKYAVFDLYSQLGGLYGVQRNVARGLMANDKVHYSKAGYEKQGKILAEAILKEFSIYLNSIK</sequence>
<dbReference type="RefSeq" id="WP_166536312.1">
    <property type="nucleotide sequence ID" value="NZ_JAABLM010000004.1"/>
</dbReference>
<name>A0ABW9ZBL2_9FLAO</name>
<gene>
    <name evidence="2" type="ORF">GV828_04635</name>
</gene>
<dbReference type="Proteomes" id="UP000798602">
    <property type="component" value="Unassembled WGS sequence"/>
</dbReference>